<name>A0A7Y7PML2_9BACT</name>
<gene>
    <name evidence="2" type="ORF">HW554_05180</name>
</gene>
<sequence>MKRLTSFASVLVLGLLLAVGVMAQADSFGPVRSAIRNSNARELAQLFAPNVELSFDDGDKQSYSATQAEFVMKDFFAKHSPASFDFIHYGGSNEGTPYAVGKYVGKDGTYRMFVKMKQTGGSLKIDNIAFTKE</sequence>
<keyword evidence="1" id="KW-0732">Signal</keyword>
<protein>
    <submittedName>
        <fullName evidence="2">DUF4783 domain-containing protein</fullName>
    </submittedName>
</protein>
<reference evidence="2 3" key="1">
    <citation type="submission" date="2020-05" db="EMBL/GenBank/DDBJ databases">
        <title>Hymenobacter terrestris sp. nov. and Hymenobacter lapidiphilus sp. nov., isolated from regoliths in Antarctica.</title>
        <authorList>
            <person name="Sedlacek I."/>
            <person name="Pantucek R."/>
            <person name="Zeman M."/>
            <person name="Holochova P."/>
            <person name="Kralova S."/>
            <person name="Stankova E."/>
            <person name="Sedo O."/>
            <person name="Micenkova L."/>
            <person name="Svec P."/>
            <person name="Gupta V."/>
            <person name="Sood U."/>
            <person name="Korpole U.S."/>
            <person name="Lal R."/>
        </authorList>
    </citation>
    <scope>NUCLEOTIDE SEQUENCE [LARGE SCALE GENOMIC DNA]</scope>
    <source>
        <strain evidence="2 3">P5342</strain>
    </source>
</reference>
<organism evidence="2 3">
    <name type="scientific">Hymenobacter lapidiphilus</name>
    <dbReference type="NCBI Taxonomy" id="2608003"/>
    <lineage>
        <taxon>Bacteria</taxon>
        <taxon>Pseudomonadati</taxon>
        <taxon>Bacteroidota</taxon>
        <taxon>Cytophagia</taxon>
        <taxon>Cytophagales</taxon>
        <taxon>Hymenobacteraceae</taxon>
        <taxon>Hymenobacter</taxon>
    </lineage>
</organism>
<evidence type="ECO:0000313" key="3">
    <source>
        <dbReference type="Proteomes" id="UP000565521"/>
    </source>
</evidence>
<comment type="caution">
    <text evidence="2">The sequence shown here is derived from an EMBL/GenBank/DDBJ whole genome shotgun (WGS) entry which is preliminary data.</text>
</comment>
<evidence type="ECO:0000313" key="2">
    <source>
        <dbReference type="EMBL" id="NVO30588.1"/>
    </source>
</evidence>
<dbReference type="InterPro" id="IPR031977">
    <property type="entry name" value="DUF4783"/>
</dbReference>
<dbReference type="Proteomes" id="UP000565521">
    <property type="component" value="Unassembled WGS sequence"/>
</dbReference>
<dbReference type="AlphaFoldDB" id="A0A7Y7PML2"/>
<dbReference type="EMBL" id="JABKAU010000007">
    <property type="protein sequence ID" value="NVO30588.1"/>
    <property type="molecule type" value="Genomic_DNA"/>
</dbReference>
<dbReference type="RefSeq" id="WP_176907453.1">
    <property type="nucleotide sequence ID" value="NZ_JABKAU010000007.1"/>
</dbReference>
<accession>A0A7Y7PML2</accession>
<proteinExistence type="predicted"/>
<dbReference type="Gene3D" id="3.10.450.50">
    <property type="match status" value="1"/>
</dbReference>
<feature type="chain" id="PRO_5030896361" evidence="1">
    <location>
        <begin position="24"/>
        <end position="133"/>
    </location>
</feature>
<keyword evidence="3" id="KW-1185">Reference proteome</keyword>
<feature type="signal peptide" evidence="1">
    <location>
        <begin position="1"/>
        <end position="23"/>
    </location>
</feature>
<evidence type="ECO:0000256" key="1">
    <source>
        <dbReference type="SAM" id="SignalP"/>
    </source>
</evidence>
<dbReference type="Pfam" id="PF16022">
    <property type="entry name" value="DUF4783"/>
    <property type="match status" value="1"/>
</dbReference>